<gene>
    <name evidence="2" type="ORF">H4219_001105</name>
</gene>
<dbReference type="AlphaFoldDB" id="A0A9W8DQQ9"/>
<comment type="caution">
    <text evidence="2">The sequence shown here is derived from an EMBL/GenBank/DDBJ whole genome shotgun (WGS) entry which is preliminary data.</text>
</comment>
<keyword evidence="3" id="KW-1185">Reference proteome</keyword>
<feature type="region of interest" description="Disordered" evidence="1">
    <location>
        <begin position="28"/>
        <end position="65"/>
    </location>
</feature>
<evidence type="ECO:0000256" key="1">
    <source>
        <dbReference type="SAM" id="MobiDB-lite"/>
    </source>
</evidence>
<protein>
    <submittedName>
        <fullName evidence="2">Uncharacterized protein</fullName>
    </submittedName>
</protein>
<evidence type="ECO:0000313" key="3">
    <source>
        <dbReference type="Proteomes" id="UP001150538"/>
    </source>
</evidence>
<accession>A0A9W8DQQ9</accession>
<reference evidence="2" key="1">
    <citation type="submission" date="2022-07" db="EMBL/GenBank/DDBJ databases">
        <title>Phylogenomic reconstructions and comparative analyses of Kickxellomycotina fungi.</title>
        <authorList>
            <person name="Reynolds N.K."/>
            <person name="Stajich J.E."/>
            <person name="Barry K."/>
            <person name="Grigoriev I.V."/>
            <person name="Crous P."/>
            <person name="Smith M.E."/>
        </authorList>
    </citation>
    <scope>NUCLEOTIDE SEQUENCE</scope>
    <source>
        <strain evidence="2">NBRC 100468</strain>
    </source>
</reference>
<organism evidence="2 3">
    <name type="scientific">Mycoemilia scoparia</name>
    <dbReference type="NCBI Taxonomy" id="417184"/>
    <lineage>
        <taxon>Eukaryota</taxon>
        <taxon>Fungi</taxon>
        <taxon>Fungi incertae sedis</taxon>
        <taxon>Zoopagomycota</taxon>
        <taxon>Kickxellomycotina</taxon>
        <taxon>Kickxellomycetes</taxon>
        <taxon>Kickxellales</taxon>
        <taxon>Kickxellaceae</taxon>
        <taxon>Mycoemilia</taxon>
    </lineage>
</organism>
<sequence>MNTADKLWEIAGASFTRLIADSELEGKSSYTNMGQNNPFGTLNEHSSVEENQENSSQENECVDDNELDPKIKMLKYMGIDISLFTDG</sequence>
<proteinExistence type="predicted"/>
<evidence type="ECO:0000313" key="2">
    <source>
        <dbReference type="EMBL" id="KAJ1920706.1"/>
    </source>
</evidence>
<name>A0A9W8DQQ9_9FUNG</name>
<feature type="compositionally biased region" description="Polar residues" evidence="1">
    <location>
        <begin position="28"/>
        <end position="40"/>
    </location>
</feature>
<dbReference type="Proteomes" id="UP001150538">
    <property type="component" value="Unassembled WGS sequence"/>
</dbReference>
<dbReference type="OrthoDB" id="10589681at2759"/>
<dbReference type="EMBL" id="JANBPU010000010">
    <property type="protein sequence ID" value="KAJ1920706.1"/>
    <property type="molecule type" value="Genomic_DNA"/>
</dbReference>